<feature type="transmembrane region" description="Helical" evidence="2">
    <location>
        <begin position="12"/>
        <end position="34"/>
    </location>
</feature>
<name>A0A4Q9B701_9DEIN</name>
<evidence type="ECO:0000313" key="4">
    <source>
        <dbReference type="EMBL" id="TBH21915.1"/>
    </source>
</evidence>
<dbReference type="Proteomes" id="UP000292858">
    <property type="component" value="Unassembled WGS sequence"/>
</dbReference>
<dbReference type="PANTHER" id="PTHR30576">
    <property type="entry name" value="COLANIC BIOSYNTHESIS UDP-GLUCOSE LIPID CARRIER TRANSFERASE"/>
    <property type="match status" value="1"/>
</dbReference>
<comment type="similarity">
    <text evidence="1">Belongs to the bacterial sugar transferase family.</text>
</comment>
<dbReference type="GO" id="GO:0016780">
    <property type="term" value="F:phosphotransferase activity, for other substituted phosphate groups"/>
    <property type="evidence" value="ECO:0007669"/>
    <property type="project" value="TreeGrafter"/>
</dbReference>
<evidence type="ECO:0000259" key="3">
    <source>
        <dbReference type="Pfam" id="PF02397"/>
    </source>
</evidence>
<dbReference type="Pfam" id="PF02397">
    <property type="entry name" value="Bac_transf"/>
    <property type="match status" value="1"/>
</dbReference>
<evidence type="ECO:0000313" key="5">
    <source>
        <dbReference type="Proteomes" id="UP000292858"/>
    </source>
</evidence>
<dbReference type="EMBL" id="SIJL01000001">
    <property type="protein sequence ID" value="TBH21915.1"/>
    <property type="molecule type" value="Genomic_DNA"/>
</dbReference>
<keyword evidence="2" id="KW-0812">Transmembrane</keyword>
<keyword evidence="4" id="KW-0808">Transferase</keyword>
<accession>A0A4Q9B701</accession>
<feature type="domain" description="Bacterial sugar transferase" evidence="3">
    <location>
        <begin position="10"/>
        <end position="184"/>
    </location>
</feature>
<evidence type="ECO:0000256" key="2">
    <source>
        <dbReference type="SAM" id="Phobius"/>
    </source>
</evidence>
<comment type="caution">
    <text evidence="4">The sequence shown here is derived from an EMBL/GenBank/DDBJ whole genome shotgun (WGS) entry which is preliminary data.</text>
</comment>
<proteinExistence type="inferred from homology"/>
<reference evidence="4 5" key="1">
    <citation type="submission" date="2019-02" db="EMBL/GenBank/DDBJ databases">
        <title>Thermus sp. a novel from hot spring.</title>
        <authorList>
            <person name="Zhao Z."/>
        </authorList>
    </citation>
    <scope>NUCLEOTIDE SEQUENCE [LARGE SCALE GENOMIC DNA]</scope>
    <source>
        <strain evidence="4 5">CFH 72773T</strain>
    </source>
</reference>
<dbReference type="InterPro" id="IPR003362">
    <property type="entry name" value="Bact_transf"/>
</dbReference>
<keyword evidence="2" id="KW-1133">Transmembrane helix</keyword>
<keyword evidence="5" id="KW-1185">Reference proteome</keyword>
<keyword evidence="2" id="KW-0472">Membrane</keyword>
<dbReference type="RefSeq" id="WP_130839877.1">
    <property type="nucleotide sequence ID" value="NZ_SIJL01000001.1"/>
</dbReference>
<organism evidence="4 5">
    <name type="scientific">Thermus thermamylovorans</name>
    <dbReference type="NCBI Taxonomy" id="2509362"/>
    <lineage>
        <taxon>Bacteria</taxon>
        <taxon>Thermotogati</taxon>
        <taxon>Deinococcota</taxon>
        <taxon>Deinococci</taxon>
        <taxon>Thermales</taxon>
        <taxon>Thermaceae</taxon>
        <taxon>Thermus</taxon>
    </lineage>
</organism>
<dbReference type="OrthoDB" id="9808602at2"/>
<gene>
    <name evidence="4" type="ORF">ETP66_01355</name>
</gene>
<dbReference type="PANTHER" id="PTHR30576:SF8">
    <property type="entry name" value="UNDECAPRENYL-PHOSPHATE GALACTOSE PHOSPHOTRANSFERASE"/>
    <property type="match status" value="1"/>
</dbReference>
<evidence type="ECO:0000256" key="1">
    <source>
        <dbReference type="ARBA" id="ARBA00006464"/>
    </source>
</evidence>
<sequence>MRVARNTFLKRCLDVLGASFGLLAFGPLMLYLAWRVRRELGSPVLFRQVRAGFGGKPFVIYKFRTMTEERDAQGGLLPDDKRLTPFGRFLRETSLDELPELFNVLKGEMSLVGPRPLLREYLERYTPEQARRHEVKPGITGWAQVNGRNALTWEEKFKLDVWYVDNWTIWVDLKVLALTVLKVLRREGISAPGHATMPEFKGTGEP</sequence>
<protein>
    <submittedName>
        <fullName evidence="4">Sugar transferase</fullName>
    </submittedName>
</protein>
<dbReference type="AlphaFoldDB" id="A0A4Q9B701"/>